<dbReference type="SUPFAM" id="SSF54928">
    <property type="entry name" value="RNA-binding domain, RBD"/>
    <property type="match status" value="1"/>
</dbReference>
<feature type="compositionally biased region" description="Pro residues" evidence="2">
    <location>
        <begin position="623"/>
        <end position="639"/>
    </location>
</feature>
<feature type="region of interest" description="Disordered" evidence="2">
    <location>
        <begin position="366"/>
        <end position="471"/>
    </location>
</feature>
<feature type="compositionally biased region" description="Low complexity" evidence="2">
    <location>
        <begin position="607"/>
        <end position="622"/>
    </location>
</feature>
<keyword evidence="1" id="KW-0694">RNA-binding</keyword>
<sequence length="747" mass="80285">MTEPEAELQATANLSPVSPSPVHSATSLAVPVLQETVETIDAMVAAAAAAAADANGSINKAPNLEPISGAGGDDDIVDDDSLNDPYGEDDTDVAAQQVPQPQVEQELPDSNDDYAKTFDSPIGTEEGEDGVVEPQDVSSLPRESNEISLSSDHLTNRTSQVSHVVHESSLSAQPGQSATSTTSNASSEAQAAGVANTFTSQPSNQQTSSPSTAKPGASNAASSASPSADIQRLVADLTAPSNPNTHYAPSVLDSEYERQWNQFLADENQYIAEAKWDRFPEGSRIFIGTRSASGASKNGAHIFATGNLSSDKVSKQDVFDLFHRFGRIAQISLKSAYGFVQYHSIEEGQRAMDNLQGIEIKGRRIHLEVSRAQDKSKKDKTRSPDRNKTRDSGRRNERQGHQTRDDYRSSRGHSPHRNDYGRDESYGRDRGFYDNSRGRARSRSPGYGRNGKDNNYRRRSQSPYGRPRHEAELDLPRRYGADVPDVQVILQPDVNRDFVNWVEQAFKSQGLRSEVMFLHPRIPKDMVVQRQAAEGVHAVVDLDIRAQSSGKIPVQAFDRSAGSNNVRYDQYENLDPATAAKVILQAKASGGPPNYGQTYRGNGYGSAPYGGQPPYQAPAASYPGPPPPAQYGQQQPPPANVADIANMMGQLDPASLQQLLAQVQGGVQNPTPAQGGTSAAAAGAPQPDIQALLGSLGGNGAAQQHQQQQHPPGPYGASYGHVPQPPSNGDAAVQVQNIMAQLARYRQ</sequence>
<dbReference type="PANTHER" id="PTHR23295">
    <property type="entry name" value="NUCLEAR RECEPTOR COACTIVATOR 5-RELATED"/>
    <property type="match status" value="1"/>
</dbReference>
<reference evidence="4" key="2">
    <citation type="submission" date="2012-05" db="EMBL/GenBank/DDBJ databases">
        <title>Annotation of the Genome Sequence of Fusarium oxysporum f. sp. melonis 26406.</title>
        <authorList>
            <consortium name="The Broad Institute Genomics Platform"/>
            <person name="Ma L.-J."/>
            <person name="Corby-Kistler H."/>
            <person name="Broz K."/>
            <person name="Gale L.R."/>
            <person name="Jonkers W."/>
            <person name="O'Donnell K."/>
            <person name="Ploetz R."/>
            <person name="Steinberg C."/>
            <person name="Schwartz D.C."/>
            <person name="VanEtten H."/>
            <person name="Zhou S."/>
            <person name="Young S.K."/>
            <person name="Zeng Q."/>
            <person name="Gargeya S."/>
            <person name="Fitzgerald M."/>
            <person name="Abouelleil A."/>
            <person name="Alvarado L."/>
            <person name="Chapman S.B."/>
            <person name="Gainer-Dewar J."/>
            <person name="Goldberg J."/>
            <person name="Griggs A."/>
            <person name="Gujja S."/>
            <person name="Hansen M."/>
            <person name="Howarth C."/>
            <person name="Imamovic A."/>
            <person name="Ireland A."/>
            <person name="Larimer J."/>
            <person name="McCowan C."/>
            <person name="Murphy C."/>
            <person name="Pearson M."/>
            <person name="Poon T.W."/>
            <person name="Priest M."/>
            <person name="Roberts A."/>
            <person name="Saif S."/>
            <person name="Shea T."/>
            <person name="Sykes S."/>
            <person name="Wortman J."/>
            <person name="Nusbaum C."/>
            <person name="Birren B."/>
        </authorList>
    </citation>
    <scope>NUCLEOTIDE SEQUENCE</scope>
    <source>
        <strain evidence="4">26406</strain>
    </source>
</reference>
<organism evidence="4">
    <name type="scientific">Fusarium oxysporum f. sp. melonis 26406</name>
    <dbReference type="NCBI Taxonomy" id="1089452"/>
    <lineage>
        <taxon>Eukaryota</taxon>
        <taxon>Fungi</taxon>
        <taxon>Dikarya</taxon>
        <taxon>Ascomycota</taxon>
        <taxon>Pezizomycotina</taxon>
        <taxon>Sordariomycetes</taxon>
        <taxon>Hypocreomycetidae</taxon>
        <taxon>Hypocreales</taxon>
        <taxon>Nectriaceae</taxon>
        <taxon>Fusarium</taxon>
        <taxon>Fusarium oxysporum species complex</taxon>
    </lineage>
</organism>
<feature type="region of interest" description="Disordered" evidence="2">
    <location>
        <begin position="590"/>
        <end position="641"/>
    </location>
</feature>
<dbReference type="GO" id="GO:0003723">
    <property type="term" value="F:RNA binding"/>
    <property type="evidence" value="ECO:0007669"/>
    <property type="project" value="UniProtKB-UniRule"/>
</dbReference>
<dbReference type="Gene3D" id="3.30.70.330">
    <property type="match status" value="1"/>
</dbReference>
<name>X0B719_FUSOX</name>
<reference evidence="4" key="1">
    <citation type="submission" date="2012-04" db="EMBL/GenBank/DDBJ databases">
        <title>The Genome Sequence of Fusarium oxysporum melonis.</title>
        <authorList>
            <consortium name="The Broad Institute Genome Sequencing Platform"/>
            <person name="Ma L.-J."/>
            <person name="Gale L.R."/>
            <person name="Schwartz D.C."/>
            <person name="Zhou S."/>
            <person name="Corby-Kistler H."/>
            <person name="Young S.K."/>
            <person name="Zeng Q."/>
            <person name="Gargeya S."/>
            <person name="Fitzgerald M."/>
            <person name="Haas B."/>
            <person name="Abouelleil A."/>
            <person name="Alvarado L."/>
            <person name="Arachchi H.M."/>
            <person name="Berlin A."/>
            <person name="Brown A."/>
            <person name="Chapman S.B."/>
            <person name="Chen Z."/>
            <person name="Dunbar C."/>
            <person name="Freedman E."/>
            <person name="Gearin G."/>
            <person name="Goldberg J."/>
            <person name="Griggs A."/>
            <person name="Gujja S."/>
            <person name="Heiman D."/>
            <person name="Howarth C."/>
            <person name="Larson L."/>
            <person name="Lui A."/>
            <person name="MacDonald P.J.P."/>
            <person name="Montmayeur A."/>
            <person name="Murphy C."/>
            <person name="Neiman D."/>
            <person name="Pearson M."/>
            <person name="Priest M."/>
            <person name="Roberts A."/>
            <person name="Saif S."/>
            <person name="Shea T."/>
            <person name="Shenoy N."/>
            <person name="Sisk P."/>
            <person name="Stolte C."/>
            <person name="Sykes S."/>
            <person name="Wortman J."/>
            <person name="Nusbaum C."/>
            <person name="Birren B."/>
        </authorList>
    </citation>
    <scope>NUCLEOTIDE SEQUENCE</scope>
    <source>
        <strain evidence="4">26406</strain>
    </source>
</reference>
<dbReference type="PROSITE" id="PS50102">
    <property type="entry name" value="RRM"/>
    <property type="match status" value="1"/>
</dbReference>
<dbReference type="InterPro" id="IPR012677">
    <property type="entry name" value="Nucleotide-bd_a/b_plait_sf"/>
</dbReference>
<feature type="compositionally biased region" description="Basic and acidic residues" evidence="2">
    <location>
        <begin position="416"/>
        <end position="432"/>
    </location>
</feature>
<protein>
    <recommendedName>
        <fullName evidence="3">RRM domain-containing protein</fullName>
    </recommendedName>
</protein>
<evidence type="ECO:0000313" key="4">
    <source>
        <dbReference type="EMBL" id="EXK48618.1"/>
    </source>
</evidence>
<dbReference type="Pfam" id="PF00076">
    <property type="entry name" value="RRM_1"/>
    <property type="match status" value="1"/>
</dbReference>
<evidence type="ECO:0000259" key="3">
    <source>
        <dbReference type="PROSITE" id="PS50102"/>
    </source>
</evidence>
<evidence type="ECO:0000256" key="2">
    <source>
        <dbReference type="SAM" id="MobiDB-lite"/>
    </source>
</evidence>
<dbReference type="EMBL" id="JH659329">
    <property type="protein sequence ID" value="EXK48618.1"/>
    <property type="molecule type" value="Genomic_DNA"/>
</dbReference>
<dbReference type="InterPro" id="IPR052600">
    <property type="entry name" value="Nuc_rcpt_coact/corep"/>
</dbReference>
<feature type="region of interest" description="Disordered" evidence="2">
    <location>
        <begin position="689"/>
        <end position="730"/>
    </location>
</feature>
<dbReference type="InterPro" id="IPR000504">
    <property type="entry name" value="RRM_dom"/>
</dbReference>
<evidence type="ECO:0000256" key="1">
    <source>
        <dbReference type="PROSITE-ProRule" id="PRU00176"/>
    </source>
</evidence>
<feature type="domain" description="RRM" evidence="3">
    <location>
        <begin position="301"/>
        <end position="372"/>
    </location>
</feature>
<gene>
    <name evidence="4" type="ORF">FOMG_01472</name>
</gene>
<dbReference type="AlphaFoldDB" id="X0B719"/>
<feature type="compositionally biased region" description="Low complexity" evidence="2">
    <location>
        <begin position="93"/>
        <end position="105"/>
    </location>
</feature>
<dbReference type="VEuPathDB" id="FungiDB:FOMG_01472"/>
<feature type="compositionally biased region" description="Acidic residues" evidence="2">
    <location>
        <begin position="72"/>
        <end position="92"/>
    </location>
</feature>
<dbReference type="HOGENOM" id="CLU_013226_0_0_1"/>
<feature type="region of interest" description="Disordered" evidence="2">
    <location>
        <begin position="49"/>
        <end position="228"/>
    </location>
</feature>
<feature type="compositionally biased region" description="Polar residues" evidence="2">
    <location>
        <begin position="136"/>
        <end position="176"/>
    </location>
</feature>
<accession>X0B719</accession>
<dbReference type="Proteomes" id="UP000030703">
    <property type="component" value="Unassembled WGS sequence"/>
</dbReference>
<feature type="region of interest" description="Disordered" evidence="2">
    <location>
        <begin position="1"/>
        <end position="25"/>
    </location>
</feature>
<dbReference type="InterPro" id="IPR035979">
    <property type="entry name" value="RBD_domain_sf"/>
</dbReference>
<dbReference type="PANTHER" id="PTHR23295:SF6">
    <property type="entry name" value="NEOSIN, ISOFORM A"/>
    <property type="match status" value="1"/>
</dbReference>
<feature type="compositionally biased region" description="Basic and acidic residues" evidence="2">
    <location>
        <begin position="366"/>
        <end position="409"/>
    </location>
</feature>
<feature type="compositionally biased region" description="Polar residues" evidence="2">
    <location>
        <begin position="10"/>
        <end position="25"/>
    </location>
</feature>
<feature type="compositionally biased region" description="Low complexity" evidence="2">
    <location>
        <begin position="701"/>
        <end position="710"/>
    </location>
</feature>
<proteinExistence type="predicted"/>
<feature type="compositionally biased region" description="Low complexity" evidence="2">
    <location>
        <begin position="177"/>
        <end position="228"/>
    </location>
</feature>
<dbReference type="SMART" id="SM00360">
    <property type="entry name" value="RRM"/>
    <property type="match status" value="1"/>
</dbReference>